<sequence>MQSFQGNGFKFFFEGPDPNLPHKCTPGCGITMEKPNDRFGVFLDQKTKNWIDRKTGSNCFVLFPRYLSFGYYGFRVTYEVAFMVMINYMDTRCKGPVKLELITPNGDIHQRTENILDKPKGQWMEIRVPQFHTGQDKDGDMTFSLNKTNMNFWNLGIVVKGVIIRPKTVVFFFFCFFFFFFIYI</sequence>
<gene>
    <name evidence="2" type="ORF">NE237_010846</name>
</gene>
<dbReference type="GO" id="GO:0030246">
    <property type="term" value="F:carbohydrate binding"/>
    <property type="evidence" value="ECO:0007669"/>
    <property type="project" value="InterPro"/>
</dbReference>
<evidence type="ECO:0000256" key="1">
    <source>
        <dbReference type="SAM" id="Phobius"/>
    </source>
</evidence>
<accession>A0A9Q0L0J2</accession>
<dbReference type="OrthoDB" id="533833at2759"/>
<dbReference type="Proteomes" id="UP001141806">
    <property type="component" value="Unassembled WGS sequence"/>
</dbReference>
<proteinExistence type="predicted"/>
<organism evidence="2 3">
    <name type="scientific">Protea cynaroides</name>
    <dbReference type="NCBI Taxonomy" id="273540"/>
    <lineage>
        <taxon>Eukaryota</taxon>
        <taxon>Viridiplantae</taxon>
        <taxon>Streptophyta</taxon>
        <taxon>Embryophyta</taxon>
        <taxon>Tracheophyta</taxon>
        <taxon>Spermatophyta</taxon>
        <taxon>Magnoliopsida</taxon>
        <taxon>Proteales</taxon>
        <taxon>Proteaceae</taxon>
        <taxon>Protea</taxon>
    </lineage>
</organism>
<comment type="caution">
    <text evidence="2">The sequence shown here is derived from an EMBL/GenBank/DDBJ whole genome shotgun (WGS) entry which is preliminary data.</text>
</comment>
<feature type="transmembrane region" description="Helical" evidence="1">
    <location>
        <begin position="162"/>
        <end position="183"/>
    </location>
</feature>
<dbReference type="Pfam" id="PF14299">
    <property type="entry name" value="PP2"/>
    <property type="match status" value="1"/>
</dbReference>
<evidence type="ECO:0000313" key="2">
    <source>
        <dbReference type="EMBL" id="KAJ4980066.1"/>
    </source>
</evidence>
<keyword evidence="1" id="KW-0472">Membrane</keyword>
<dbReference type="PANTHER" id="PTHR48478:SF1">
    <property type="entry name" value="LECTIN-LIKE"/>
    <property type="match status" value="1"/>
</dbReference>
<evidence type="ECO:0000313" key="3">
    <source>
        <dbReference type="Proteomes" id="UP001141806"/>
    </source>
</evidence>
<dbReference type="EMBL" id="JAMYWD010000002">
    <property type="protein sequence ID" value="KAJ4980066.1"/>
    <property type="molecule type" value="Genomic_DNA"/>
</dbReference>
<dbReference type="PANTHER" id="PTHR48478">
    <property type="entry name" value="LECTIN-LIKE"/>
    <property type="match status" value="1"/>
</dbReference>
<reference evidence="2" key="1">
    <citation type="journal article" date="2023" name="Plant J.">
        <title>The genome of the king protea, Protea cynaroides.</title>
        <authorList>
            <person name="Chang J."/>
            <person name="Duong T.A."/>
            <person name="Schoeman C."/>
            <person name="Ma X."/>
            <person name="Roodt D."/>
            <person name="Barker N."/>
            <person name="Li Z."/>
            <person name="Van de Peer Y."/>
            <person name="Mizrachi E."/>
        </authorList>
    </citation>
    <scope>NUCLEOTIDE SEQUENCE</scope>
    <source>
        <tissue evidence="2">Young leaves</tissue>
    </source>
</reference>
<keyword evidence="3" id="KW-1185">Reference proteome</keyword>
<keyword evidence="1" id="KW-0812">Transmembrane</keyword>
<keyword evidence="1" id="KW-1133">Transmembrane helix</keyword>
<protein>
    <submittedName>
        <fullName evidence="2">Uncharacterized protein</fullName>
    </submittedName>
</protein>
<dbReference type="InterPro" id="IPR052147">
    <property type="entry name" value="PP2-like/Lectin"/>
</dbReference>
<name>A0A9Q0L0J2_9MAGN</name>
<dbReference type="AlphaFoldDB" id="A0A9Q0L0J2"/>
<dbReference type="InterPro" id="IPR025886">
    <property type="entry name" value="PP2-like"/>
</dbReference>